<keyword evidence="3" id="KW-1185">Reference proteome</keyword>
<protein>
    <submittedName>
        <fullName evidence="2">Uncharacterized protein</fullName>
    </submittedName>
</protein>
<gene>
    <name evidence="2" type="ORF">LVIROSA_LOCUS8765</name>
</gene>
<name>A0AAU9M475_9ASTR</name>
<dbReference type="PROSITE" id="PS51257">
    <property type="entry name" value="PROKAR_LIPOPROTEIN"/>
    <property type="match status" value="1"/>
</dbReference>
<evidence type="ECO:0000313" key="3">
    <source>
        <dbReference type="Proteomes" id="UP001157418"/>
    </source>
</evidence>
<proteinExistence type="predicted"/>
<dbReference type="AlphaFoldDB" id="A0AAU9M475"/>
<dbReference type="PANTHER" id="PTHR33782:SF27">
    <property type="entry name" value="PROTEIN, PUTATIVE-RELATED"/>
    <property type="match status" value="1"/>
</dbReference>
<accession>A0AAU9M475</accession>
<keyword evidence="1" id="KW-1133">Transmembrane helix</keyword>
<keyword evidence="1" id="KW-0812">Transmembrane</keyword>
<dbReference type="Proteomes" id="UP001157418">
    <property type="component" value="Unassembled WGS sequence"/>
</dbReference>
<sequence>MKAISFSNLVFIGSCCHHHCPHTNNLRHRAESFVVGVGKGTNGRRNLVDENMIVLRMRIREVEMEETSGLSPEKFRNWMVWEKKYYEHYNQHVCEAMMVLQMCLMNTRPCFALGALALLMLSVILSTGVVINNFFSFVRWFM</sequence>
<comment type="caution">
    <text evidence="2">The sequence shown here is derived from an EMBL/GenBank/DDBJ whole genome shotgun (WGS) entry which is preliminary data.</text>
</comment>
<dbReference type="PANTHER" id="PTHR33782">
    <property type="entry name" value="OS01G0121600 PROTEIN"/>
    <property type="match status" value="1"/>
</dbReference>
<evidence type="ECO:0000256" key="1">
    <source>
        <dbReference type="SAM" id="Phobius"/>
    </source>
</evidence>
<evidence type="ECO:0000313" key="2">
    <source>
        <dbReference type="EMBL" id="CAH1421357.1"/>
    </source>
</evidence>
<keyword evidence="1" id="KW-0472">Membrane</keyword>
<organism evidence="2 3">
    <name type="scientific">Lactuca virosa</name>
    <dbReference type="NCBI Taxonomy" id="75947"/>
    <lineage>
        <taxon>Eukaryota</taxon>
        <taxon>Viridiplantae</taxon>
        <taxon>Streptophyta</taxon>
        <taxon>Embryophyta</taxon>
        <taxon>Tracheophyta</taxon>
        <taxon>Spermatophyta</taxon>
        <taxon>Magnoliopsida</taxon>
        <taxon>eudicotyledons</taxon>
        <taxon>Gunneridae</taxon>
        <taxon>Pentapetalae</taxon>
        <taxon>asterids</taxon>
        <taxon>campanulids</taxon>
        <taxon>Asterales</taxon>
        <taxon>Asteraceae</taxon>
        <taxon>Cichorioideae</taxon>
        <taxon>Cichorieae</taxon>
        <taxon>Lactucinae</taxon>
        <taxon>Lactuca</taxon>
    </lineage>
</organism>
<dbReference type="EMBL" id="CAKMRJ010001112">
    <property type="protein sequence ID" value="CAH1421357.1"/>
    <property type="molecule type" value="Genomic_DNA"/>
</dbReference>
<reference evidence="2 3" key="1">
    <citation type="submission" date="2022-01" db="EMBL/GenBank/DDBJ databases">
        <authorList>
            <person name="Xiong W."/>
            <person name="Schranz E."/>
        </authorList>
    </citation>
    <scope>NUCLEOTIDE SEQUENCE [LARGE SCALE GENOMIC DNA]</scope>
</reference>
<feature type="transmembrane region" description="Helical" evidence="1">
    <location>
        <begin position="110"/>
        <end position="135"/>
    </location>
</feature>